<comment type="subcellular location">
    <subcellularLocation>
        <location evidence="2">Cell inner membrane</location>
        <topology evidence="2">Multi-pass membrane protein</topology>
    </subcellularLocation>
</comment>
<dbReference type="PROSITE" id="PS50109">
    <property type="entry name" value="HIS_KIN"/>
    <property type="match status" value="1"/>
</dbReference>
<keyword evidence="8" id="KW-0067">ATP-binding</keyword>
<dbReference type="PRINTS" id="PR00344">
    <property type="entry name" value="BCTRLSENSOR"/>
</dbReference>
<keyword evidence="7 11" id="KW-0418">Kinase</keyword>
<organism evidence="11 12">
    <name type="scientific">Ramlibacter algicola</name>
    <dbReference type="NCBI Taxonomy" id="2795217"/>
    <lineage>
        <taxon>Bacteria</taxon>
        <taxon>Pseudomonadati</taxon>
        <taxon>Pseudomonadota</taxon>
        <taxon>Betaproteobacteria</taxon>
        <taxon>Burkholderiales</taxon>
        <taxon>Comamonadaceae</taxon>
        <taxon>Ramlibacter</taxon>
    </lineage>
</organism>
<dbReference type="Proteomes" id="UP000617041">
    <property type="component" value="Unassembled WGS sequence"/>
</dbReference>
<keyword evidence="12" id="KW-1185">Reference proteome</keyword>
<evidence type="ECO:0000256" key="6">
    <source>
        <dbReference type="ARBA" id="ARBA00022741"/>
    </source>
</evidence>
<dbReference type="AlphaFoldDB" id="A0A934Q616"/>
<dbReference type="SUPFAM" id="SSF55874">
    <property type="entry name" value="ATPase domain of HSP90 chaperone/DNA topoisomerase II/histidine kinase"/>
    <property type="match status" value="1"/>
</dbReference>
<dbReference type="Gene3D" id="3.30.565.10">
    <property type="entry name" value="Histidine kinase-like ATPase, C-terminal domain"/>
    <property type="match status" value="1"/>
</dbReference>
<dbReference type="RefSeq" id="WP_200789925.1">
    <property type="nucleotide sequence ID" value="NZ_JAEDAO010000001.1"/>
</dbReference>
<keyword evidence="4" id="KW-0597">Phosphoprotein</keyword>
<dbReference type="InterPro" id="IPR005467">
    <property type="entry name" value="His_kinase_dom"/>
</dbReference>
<evidence type="ECO:0000256" key="7">
    <source>
        <dbReference type="ARBA" id="ARBA00022777"/>
    </source>
</evidence>
<dbReference type="PANTHER" id="PTHR42878:SF7">
    <property type="entry name" value="SENSOR HISTIDINE KINASE GLRK"/>
    <property type="match status" value="1"/>
</dbReference>
<dbReference type="SMART" id="SM00388">
    <property type="entry name" value="HisKA"/>
    <property type="match status" value="1"/>
</dbReference>
<evidence type="ECO:0000313" key="12">
    <source>
        <dbReference type="Proteomes" id="UP000617041"/>
    </source>
</evidence>
<dbReference type="InterPro" id="IPR050351">
    <property type="entry name" value="BphY/WalK/GraS-like"/>
</dbReference>
<dbReference type="GO" id="GO:0000155">
    <property type="term" value="F:phosphorelay sensor kinase activity"/>
    <property type="evidence" value="ECO:0007669"/>
    <property type="project" value="InterPro"/>
</dbReference>
<dbReference type="SUPFAM" id="SSF47384">
    <property type="entry name" value="Homodimeric domain of signal transducing histidine kinase"/>
    <property type="match status" value="1"/>
</dbReference>
<evidence type="ECO:0000259" key="10">
    <source>
        <dbReference type="PROSITE" id="PS50109"/>
    </source>
</evidence>
<dbReference type="CDD" id="cd00082">
    <property type="entry name" value="HisKA"/>
    <property type="match status" value="1"/>
</dbReference>
<evidence type="ECO:0000256" key="2">
    <source>
        <dbReference type="ARBA" id="ARBA00004429"/>
    </source>
</evidence>
<dbReference type="Pfam" id="PF02518">
    <property type="entry name" value="HATPase_c"/>
    <property type="match status" value="1"/>
</dbReference>
<dbReference type="InterPro" id="IPR036097">
    <property type="entry name" value="HisK_dim/P_sf"/>
</dbReference>
<dbReference type="InterPro" id="IPR003661">
    <property type="entry name" value="HisK_dim/P_dom"/>
</dbReference>
<evidence type="ECO:0000256" key="8">
    <source>
        <dbReference type="ARBA" id="ARBA00022840"/>
    </source>
</evidence>
<evidence type="ECO:0000313" key="11">
    <source>
        <dbReference type="EMBL" id="MBK0394842.1"/>
    </source>
</evidence>
<dbReference type="GO" id="GO:0030295">
    <property type="term" value="F:protein kinase activator activity"/>
    <property type="evidence" value="ECO:0007669"/>
    <property type="project" value="TreeGrafter"/>
</dbReference>
<evidence type="ECO:0000256" key="1">
    <source>
        <dbReference type="ARBA" id="ARBA00000085"/>
    </source>
</evidence>
<keyword evidence="6" id="KW-0547">Nucleotide-binding</keyword>
<dbReference type="EMBL" id="JAEDAO010000001">
    <property type="protein sequence ID" value="MBK0394842.1"/>
    <property type="molecule type" value="Genomic_DNA"/>
</dbReference>
<dbReference type="FunFam" id="3.30.565.10:FF:000006">
    <property type="entry name" value="Sensor histidine kinase WalK"/>
    <property type="match status" value="1"/>
</dbReference>
<dbReference type="GO" id="GO:0007234">
    <property type="term" value="P:osmosensory signaling via phosphorelay pathway"/>
    <property type="evidence" value="ECO:0007669"/>
    <property type="project" value="TreeGrafter"/>
</dbReference>
<dbReference type="Pfam" id="PF00512">
    <property type="entry name" value="HisKA"/>
    <property type="match status" value="1"/>
</dbReference>
<gene>
    <name evidence="11" type="ORF">I8E28_19715</name>
</gene>
<dbReference type="CDD" id="cd18774">
    <property type="entry name" value="PDC2_HK_sensor"/>
    <property type="match status" value="1"/>
</dbReference>
<dbReference type="InterPro" id="IPR003594">
    <property type="entry name" value="HATPase_dom"/>
</dbReference>
<keyword evidence="5" id="KW-0808">Transferase</keyword>
<proteinExistence type="predicted"/>
<dbReference type="GO" id="GO:0000156">
    <property type="term" value="F:phosphorelay response regulator activity"/>
    <property type="evidence" value="ECO:0007669"/>
    <property type="project" value="TreeGrafter"/>
</dbReference>
<evidence type="ECO:0000256" key="9">
    <source>
        <dbReference type="ARBA" id="ARBA00023012"/>
    </source>
</evidence>
<reference evidence="11" key="1">
    <citation type="submission" date="2020-12" db="EMBL/GenBank/DDBJ databases">
        <title>Ramlibacter sp. nov., isolated from a freshwater alga, Cryptomonas.</title>
        <authorList>
            <person name="Kim H.M."/>
            <person name="Jeon C.O."/>
        </authorList>
    </citation>
    <scope>NUCLEOTIDE SEQUENCE</scope>
    <source>
        <strain evidence="11">CrO1</strain>
    </source>
</reference>
<evidence type="ECO:0000256" key="3">
    <source>
        <dbReference type="ARBA" id="ARBA00012438"/>
    </source>
</evidence>
<comment type="caution">
    <text evidence="11">The sequence shown here is derived from an EMBL/GenBank/DDBJ whole genome shotgun (WGS) entry which is preliminary data.</text>
</comment>
<dbReference type="InterPro" id="IPR004358">
    <property type="entry name" value="Sig_transdc_His_kin-like_C"/>
</dbReference>
<evidence type="ECO:0000256" key="4">
    <source>
        <dbReference type="ARBA" id="ARBA00022553"/>
    </source>
</evidence>
<dbReference type="PANTHER" id="PTHR42878">
    <property type="entry name" value="TWO-COMPONENT HISTIDINE KINASE"/>
    <property type="match status" value="1"/>
</dbReference>
<dbReference type="EC" id="2.7.13.3" evidence="3"/>
<dbReference type="GO" id="GO:0005524">
    <property type="term" value="F:ATP binding"/>
    <property type="evidence" value="ECO:0007669"/>
    <property type="project" value="UniProtKB-KW"/>
</dbReference>
<feature type="domain" description="Histidine kinase" evidence="10">
    <location>
        <begin position="375"/>
        <end position="591"/>
    </location>
</feature>
<dbReference type="SMART" id="SM00387">
    <property type="entry name" value="HATPase_c"/>
    <property type="match status" value="1"/>
</dbReference>
<sequence length="607" mass="65637">MRLRSSLFLLAAAAAVPVLVLALFALAHVVRTENQAIVEAAKVRNRATLEAIDAELRDSISTLRALAMSRTLDRGDWQGFHGEARTVLGTQPTWRNLVLQDTRGRQLANARLPWGTRLPQVPIETRTLQAAIEGRPTVSDVTFSAELGNEAGIKVRMPVVRDGHVRQVLTAVVDPAAFQRTIERQHLPGDWVSGLSGTDGRLIARVPAVPPGQLASEQFRSETARAEEGWYRGHTLEGRDTYTAFNRSKLTGWTIGFAMPAHLIVGGGQRAAALLATGLLLSLLAAAALVTWLSRRIADPIAVLAQRASDLRAGEVPAMPASAIEELQVLQHALGETAVAIRQRDAELVRRGEELEQQAQALREVDAHKTRFLAQVSHELRTPLATVRNGMALWQSTVDPQRQAHARALVDRQLALLTRMVDDLVDIGRVGRGELQLRTAPVALDGLVQDCADALVPLMQQKAQQLVVRHAPMPVIVHADADRLCQVLVNLLTNASRYTGRGGHIEVRVAEEEGEAVLEVSDDGVGFTQAEGVRMFEMFVRLGHGEADPGSLGIGLTIARTIVQLHGGRIEASSAGRGRGATFRVRLPLSAPDVEVAPKALPAPAPL</sequence>
<protein>
    <recommendedName>
        <fullName evidence="3">histidine kinase</fullName>
        <ecNumber evidence="3">2.7.13.3</ecNumber>
    </recommendedName>
</protein>
<name>A0A934Q616_9BURK</name>
<comment type="catalytic activity">
    <reaction evidence="1">
        <text>ATP + protein L-histidine = ADP + protein N-phospho-L-histidine.</text>
        <dbReference type="EC" id="2.7.13.3"/>
    </reaction>
</comment>
<dbReference type="GO" id="GO:0005886">
    <property type="term" value="C:plasma membrane"/>
    <property type="evidence" value="ECO:0007669"/>
    <property type="project" value="UniProtKB-SubCell"/>
</dbReference>
<accession>A0A934Q616</accession>
<keyword evidence="9" id="KW-0902">Two-component regulatory system</keyword>
<evidence type="ECO:0000256" key="5">
    <source>
        <dbReference type="ARBA" id="ARBA00022679"/>
    </source>
</evidence>
<dbReference type="Gene3D" id="1.10.287.130">
    <property type="match status" value="1"/>
</dbReference>
<dbReference type="InterPro" id="IPR036890">
    <property type="entry name" value="HATPase_C_sf"/>
</dbReference>